<dbReference type="Pfam" id="PF03928">
    <property type="entry name" value="HbpS-like"/>
    <property type="match status" value="1"/>
</dbReference>
<dbReference type="KEGG" id="dfg:B0537_01415"/>
<evidence type="ECO:0008006" key="3">
    <source>
        <dbReference type="Google" id="ProtNLM"/>
    </source>
</evidence>
<dbReference type="Proteomes" id="UP000189464">
    <property type="component" value="Chromosome"/>
</dbReference>
<protein>
    <recommendedName>
        <fullName evidence="3">Heme-binding protein</fullName>
    </recommendedName>
</protein>
<evidence type="ECO:0000313" key="1">
    <source>
        <dbReference type="EMBL" id="AQS57879.1"/>
    </source>
</evidence>
<evidence type="ECO:0000313" key="2">
    <source>
        <dbReference type="Proteomes" id="UP000189464"/>
    </source>
</evidence>
<dbReference type="PANTHER" id="PTHR34309:SF10">
    <property type="entry name" value="SLR1406 PROTEIN"/>
    <property type="match status" value="1"/>
</dbReference>
<gene>
    <name evidence="1" type="ORF">B0537_01415</name>
</gene>
<dbReference type="EMBL" id="CP019698">
    <property type="protein sequence ID" value="AQS57879.1"/>
    <property type="molecule type" value="Genomic_DNA"/>
</dbReference>
<name>A0A1S6ISX4_9FIRM</name>
<dbReference type="Gene3D" id="3.30.450.150">
    <property type="entry name" value="Haem-degrading domain"/>
    <property type="match status" value="1"/>
</dbReference>
<accession>A0A1S6ISX4</accession>
<dbReference type="AlphaFoldDB" id="A0A1S6ISX4"/>
<organism evidence="1 2">
    <name type="scientific">Desulforamulus ferrireducens</name>
    <dbReference type="NCBI Taxonomy" id="1833852"/>
    <lineage>
        <taxon>Bacteria</taxon>
        <taxon>Bacillati</taxon>
        <taxon>Bacillota</taxon>
        <taxon>Clostridia</taxon>
        <taxon>Eubacteriales</taxon>
        <taxon>Peptococcaceae</taxon>
        <taxon>Desulforamulus</taxon>
    </lineage>
</organism>
<dbReference type="InterPro" id="IPR038084">
    <property type="entry name" value="PduO/GlcC-like_sf"/>
</dbReference>
<dbReference type="RefSeq" id="WP_077712846.1">
    <property type="nucleotide sequence ID" value="NZ_CP019698.1"/>
</dbReference>
<dbReference type="InterPro" id="IPR052517">
    <property type="entry name" value="GlcG_carb_metab_protein"/>
</dbReference>
<dbReference type="InterPro" id="IPR005624">
    <property type="entry name" value="PduO/GlcC-like"/>
</dbReference>
<reference evidence="1 2" key="1">
    <citation type="journal article" date="2016" name="Int. J. Syst. Evol. Microbiol.">
        <title>Desulfotomaculum ferrireducens sp. nov., a moderately thermophilic sulfate-reducing and dissimilatory Fe(III)-reducing bacterium isolated from compost.</title>
        <authorList>
            <person name="Yang G."/>
            <person name="Guo J."/>
            <person name="Zhuang L."/>
            <person name="Yuan Y."/>
            <person name="Zhou S."/>
        </authorList>
    </citation>
    <scope>NUCLEOTIDE SEQUENCE [LARGE SCALE GENOMIC DNA]</scope>
    <source>
        <strain evidence="1 2">GSS09</strain>
    </source>
</reference>
<proteinExistence type="predicted"/>
<dbReference type="OrthoDB" id="9778896at2"/>
<dbReference type="STRING" id="1833852.B0537_01415"/>
<keyword evidence="2" id="KW-1185">Reference proteome</keyword>
<dbReference type="PANTHER" id="PTHR34309">
    <property type="entry name" value="SLR1406 PROTEIN"/>
    <property type="match status" value="1"/>
</dbReference>
<dbReference type="SUPFAM" id="SSF143744">
    <property type="entry name" value="GlcG-like"/>
    <property type="match status" value="1"/>
</dbReference>
<sequence length="137" mass="14712">MQLLTQELAAEAIKKAMDLATKDYQRPVCVSVCDENGYLINFVRMDGAPIRCIEIALRKAYTAARMGISTGAFLNRLRQEQVEIGYFGDALFTALPGGSVIKNEVGQVIGAIGVSGLATSEDEKISEAVAAWASNQP</sequence>